<dbReference type="PANTHER" id="PTHR13693:SF3">
    <property type="entry name" value="LD36009P"/>
    <property type="match status" value="1"/>
</dbReference>
<dbReference type="PROSITE" id="PS00599">
    <property type="entry name" value="AA_TRANSFER_CLASS_2"/>
    <property type="match status" value="1"/>
</dbReference>
<evidence type="ECO:0000256" key="9">
    <source>
        <dbReference type="SAM" id="MobiDB-lite"/>
    </source>
</evidence>
<evidence type="ECO:0000256" key="2">
    <source>
        <dbReference type="ARBA" id="ARBA00008392"/>
    </source>
</evidence>
<evidence type="ECO:0000259" key="10">
    <source>
        <dbReference type="Pfam" id="PF00155"/>
    </source>
</evidence>
<keyword evidence="4" id="KW-0808">Transferase</keyword>
<dbReference type="SUPFAM" id="SSF53383">
    <property type="entry name" value="PLP-dependent transferases"/>
    <property type="match status" value="1"/>
</dbReference>
<dbReference type="GO" id="GO:0046513">
    <property type="term" value="P:ceramide biosynthetic process"/>
    <property type="evidence" value="ECO:0007669"/>
    <property type="project" value="TreeGrafter"/>
</dbReference>
<sequence length="597" mass="66057">MPAASTDKGSSDFTSSEASFPASDLEDRSRSASKNSDSDHSSNEDSGISLHDGDREPIEEPKSEREARLGRCDEIEYAKKRSTRVKDDDDDFIYPKPDAASLLHQETAEAPWITDFLVSFSYMVKFFFARLSEFLQARGWIKCHGHAETWKHRDFVPIVGGMEALFIRNIYRIGSDAVNRVISSVPGTVMTMPQRVSHDYGWTYEFSGVEQTVMNMGSYNYLGFAQNEGPCADNACEAIDHLGVASCSSAQHYGSTSVNRQMEQLVAEYLGTEAAICFPMGFGTNAMNIPALVGKGDLVLSDKLNHTSLVLGCRLSGATIKVFKHNDVADLEKKLCDAVVFGDPTTQRPYKKILIVMEGIYSMEGTISPLPQVIALKKKYKAYLFLDEAHSIGALGRTGRGVVEYCGCSPADVDIMMGTLTKSFAAAGGYIAGSKRLIDHLRVKSHDGVYGMAMSPPVVQQVISSMSIMMGKDGSDEGQRRIKQLIRNTHYFRKQLKKLGFLTYGHMDSPVVPCVMFYCTRSLHFIRETLNRNLATVGVCYPATPLAKCRARFCLSAGHTKEQLDWALNVCSQVADISNTKYGMQEAAKWRNVDIVY</sequence>
<evidence type="ECO:0000256" key="1">
    <source>
        <dbReference type="ARBA" id="ARBA00001933"/>
    </source>
</evidence>
<dbReference type="InterPro" id="IPR050087">
    <property type="entry name" value="AON_synthase_class-II"/>
</dbReference>
<dbReference type="EC" id="2.3.1.50" evidence="3"/>
<dbReference type="WBParaSite" id="PSAMB.scaffold86size83269.g1540.t1">
    <property type="protein sequence ID" value="PSAMB.scaffold86size83269.g1540.t1"/>
    <property type="gene ID" value="PSAMB.scaffold86size83269.g1540"/>
</dbReference>
<dbReference type="InterPro" id="IPR015421">
    <property type="entry name" value="PyrdxlP-dep_Trfase_major"/>
</dbReference>
<dbReference type="GO" id="GO:0046512">
    <property type="term" value="P:sphingosine biosynthetic process"/>
    <property type="evidence" value="ECO:0007669"/>
    <property type="project" value="TreeGrafter"/>
</dbReference>
<feature type="compositionally biased region" description="Basic and acidic residues" evidence="9">
    <location>
        <begin position="25"/>
        <end position="43"/>
    </location>
</feature>
<feature type="region of interest" description="Disordered" evidence="9">
    <location>
        <begin position="1"/>
        <end position="70"/>
    </location>
</feature>
<evidence type="ECO:0000313" key="12">
    <source>
        <dbReference type="WBParaSite" id="PSAMB.scaffold86size83269.g1540.t1"/>
    </source>
</evidence>
<feature type="domain" description="Aminotransferase class I/classII large" evidence="10">
    <location>
        <begin position="212"/>
        <end position="568"/>
    </location>
</feature>
<evidence type="ECO:0000256" key="3">
    <source>
        <dbReference type="ARBA" id="ARBA00013220"/>
    </source>
</evidence>
<dbReference type="InterPro" id="IPR015422">
    <property type="entry name" value="PyrdxlP-dep_Trfase_small"/>
</dbReference>
<dbReference type="GO" id="GO:0030170">
    <property type="term" value="F:pyridoxal phosphate binding"/>
    <property type="evidence" value="ECO:0007669"/>
    <property type="project" value="InterPro"/>
</dbReference>
<proteinExistence type="inferred from homology"/>
<comment type="cofactor">
    <cofactor evidence="1 8">
        <name>pyridoxal 5'-phosphate</name>
        <dbReference type="ChEBI" id="CHEBI:597326"/>
    </cofactor>
</comment>
<name>A0A914XKK7_9BILA</name>
<keyword evidence="6" id="KW-0012">Acyltransferase</keyword>
<reference evidence="12" key="1">
    <citation type="submission" date="2022-11" db="UniProtKB">
        <authorList>
            <consortium name="WormBaseParasite"/>
        </authorList>
    </citation>
    <scope>IDENTIFICATION</scope>
</reference>
<comment type="catalytic activity">
    <reaction evidence="7">
        <text>L-serine + hexadecanoyl-CoA + H(+) = 3-oxosphinganine + CO2 + CoA</text>
        <dbReference type="Rhea" id="RHEA:14761"/>
        <dbReference type="ChEBI" id="CHEBI:15378"/>
        <dbReference type="ChEBI" id="CHEBI:16526"/>
        <dbReference type="ChEBI" id="CHEBI:33384"/>
        <dbReference type="ChEBI" id="CHEBI:57287"/>
        <dbReference type="ChEBI" id="CHEBI:57379"/>
        <dbReference type="ChEBI" id="CHEBI:58299"/>
        <dbReference type="EC" id="2.3.1.50"/>
    </reaction>
</comment>
<evidence type="ECO:0000256" key="6">
    <source>
        <dbReference type="ARBA" id="ARBA00023315"/>
    </source>
</evidence>
<organism evidence="11 12">
    <name type="scientific">Plectus sambesii</name>
    <dbReference type="NCBI Taxonomy" id="2011161"/>
    <lineage>
        <taxon>Eukaryota</taxon>
        <taxon>Metazoa</taxon>
        <taxon>Ecdysozoa</taxon>
        <taxon>Nematoda</taxon>
        <taxon>Chromadorea</taxon>
        <taxon>Plectida</taxon>
        <taxon>Plectina</taxon>
        <taxon>Plectoidea</taxon>
        <taxon>Plectidae</taxon>
        <taxon>Plectus</taxon>
    </lineage>
</organism>
<evidence type="ECO:0000313" key="11">
    <source>
        <dbReference type="Proteomes" id="UP000887566"/>
    </source>
</evidence>
<keyword evidence="5 8" id="KW-0663">Pyridoxal phosphate</keyword>
<feature type="compositionally biased region" description="Polar residues" evidence="9">
    <location>
        <begin position="7"/>
        <end position="18"/>
    </location>
</feature>
<comment type="similarity">
    <text evidence="2 8">Belongs to the class-II pyridoxal-phosphate-dependent aminotransferase family.</text>
</comment>
<dbReference type="CDD" id="cd06454">
    <property type="entry name" value="KBL_like"/>
    <property type="match status" value="1"/>
</dbReference>
<dbReference type="AlphaFoldDB" id="A0A914XKK7"/>
<dbReference type="InterPro" id="IPR015424">
    <property type="entry name" value="PyrdxlP-dep_Trfase"/>
</dbReference>
<protein>
    <recommendedName>
        <fullName evidence="3">serine C-palmitoyltransferase</fullName>
        <ecNumber evidence="3">2.3.1.50</ecNumber>
    </recommendedName>
</protein>
<dbReference type="Proteomes" id="UP000887566">
    <property type="component" value="Unplaced"/>
</dbReference>
<dbReference type="InterPro" id="IPR004839">
    <property type="entry name" value="Aminotransferase_I/II_large"/>
</dbReference>
<dbReference type="InterPro" id="IPR001917">
    <property type="entry name" value="Aminotrans_II_pyridoxalP_BS"/>
</dbReference>
<evidence type="ECO:0000256" key="7">
    <source>
        <dbReference type="ARBA" id="ARBA00048528"/>
    </source>
</evidence>
<accession>A0A914XKK7</accession>
<dbReference type="Gene3D" id="3.40.640.10">
    <property type="entry name" value="Type I PLP-dependent aspartate aminotransferase-like (Major domain)"/>
    <property type="match status" value="1"/>
</dbReference>
<dbReference type="GO" id="GO:0017059">
    <property type="term" value="C:serine palmitoyltransferase complex"/>
    <property type="evidence" value="ECO:0007669"/>
    <property type="project" value="TreeGrafter"/>
</dbReference>
<feature type="compositionally biased region" description="Basic and acidic residues" evidence="9">
    <location>
        <begin position="51"/>
        <end position="70"/>
    </location>
</feature>
<keyword evidence="11" id="KW-1185">Reference proteome</keyword>
<dbReference type="GO" id="GO:0004758">
    <property type="term" value="F:serine C-palmitoyltransferase activity"/>
    <property type="evidence" value="ECO:0007669"/>
    <property type="project" value="UniProtKB-EC"/>
</dbReference>
<dbReference type="GO" id="GO:0016020">
    <property type="term" value="C:membrane"/>
    <property type="evidence" value="ECO:0007669"/>
    <property type="project" value="GOC"/>
</dbReference>
<dbReference type="Gene3D" id="3.90.1150.10">
    <property type="entry name" value="Aspartate Aminotransferase, domain 1"/>
    <property type="match status" value="1"/>
</dbReference>
<evidence type="ECO:0000256" key="5">
    <source>
        <dbReference type="ARBA" id="ARBA00022898"/>
    </source>
</evidence>
<evidence type="ECO:0000256" key="4">
    <source>
        <dbReference type="ARBA" id="ARBA00022679"/>
    </source>
</evidence>
<dbReference type="PANTHER" id="PTHR13693">
    <property type="entry name" value="CLASS II AMINOTRANSFERASE/8-AMINO-7-OXONONANOATE SYNTHASE"/>
    <property type="match status" value="1"/>
</dbReference>
<evidence type="ECO:0000256" key="8">
    <source>
        <dbReference type="RuleBase" id="RU003693"/>
    </source>
</evidence>
<dbReference type="Pfam" id="PF00155">
    <property type="entry name" value="Aminotran_1_2"/>
    <property type="match status" value="1"/>
</dbReference>